<dbReference type="STRING" id="3983.A0A2C9W9Y4"/>
<dbReference type="Proteomes" id="UP000091857">
    <property type="component" value="Chromosome 3"/>
</dbReference>
<evidence type="ECO:0000256" key="2">
    <source>
        <dbReference type="ARBA" id="ARBA00008372"/>
    </source>
</evidence>
<dbReference type="InterPro" id="IPR036397">
    <property type="entry name" value="RNaseH_sf"/>
</dbReference>
<comment type="similarity">
    <text evidence="2">Belongs to the CAF1 family.</text>
</comment>
<evidence type="ECO:0000256" key="1">
    <source>
        <dbReference type="ARBA" id="ARBA00001968"/>
    </source>
</evidence>
<dbReference type="GO" id="GO:0000175">
    <property type="term" value="F:3'-5'-RNA exonuclease activity"/>
    <property type="evidence" value="ECO:0000318"/>
    <property type="project" value="GO_Central"/>
</dbReference>
<protein>
    <submittedName>
        <fullName evidence="3">Uncharacterized protein</fullName>
    </submittedName>
</protein>
<dbReference type="PANTHER" id="PTHR15092:SF22">
    <property type="entry name" value="POLY(A)-SPECIFIC RIBONUCLEASE PNLDC1"/>
    <property type="match status" value="1"/>
</dbReference>
<keyword evidence="4" id="KW-1185">Reference proteome</keyword>
<gene>
    <name evidence="3" type="ORF">MANES_03G141900v8</name>
</gene>
<proteinExistence type="inferred from homology"/>
<evidence type="ECO:0000313" key="3">
    <source>
        <dbReference type="EMBL" id="OAY55276.1"/>
    </source>
</evidence>
<reference evidence="4" key="1">
    <citation type="journal article" date="2016" name="Nat. Biotechnol.">
        <title>Sequencing wild and cultivated cassava and related species reveals extensive interspecific hybridization and genetic diversity.</title>
        <authorList>
            <person name="Bredeson J.V."/>
            <person name="Lyons J.B."/>
            <person name="Prochnik S.E."/>
            <person name="Wu G.A."/>
            <person name="Ha C.M."/>
            <person name="Edsinger-Gonzales E."/>
            <person name="Grimwood J."/>
            <person name="Schmutz J."/>
            <person name="Rabbi I.Y."/>
            <person name="Egesi C."/>
            <person name="Nauluvula P."/>
            <person name="Lebot V."/>
            <person name="Ndunguru J."/>
            <person name="Mkamilo G."/>
            <person name="Bart R.S."/>
            <person name="Setter T.L."/>
            <person name="Gleadow R.M."/>
            <person name="Kulakow P."/>
            <person name="Ferguson M.E."/>
            <person name="Rounsley S."/>
            <person name="Rokhsar D.S."/>
        </authorList>
    </citation>
    <scope>NUCLEOTIDE SEQUENCE [LARGE SCALE GENOMIC DNA]</scope>
    <source>
        <strain evidence="4">cv. AM560-2</strain>
    </source>
</reference>
<dbReference type="Gene3D" id="3.30.420.10">
    <property type="entry name" value="Ribonuclease H-like superfamily/Ribonuclease H"/>
    <property type="match status" value="2"/>
</dbReference>
<comment type="cofactor">
    <cofactor evidence="1">
        <name>a divalent metal cation</name>
        <dbReference type="ChEBI" id="CHEBI:60240"/>
    </cofactor>
</comment>
<sequence length="717" mass="81216">MTRRWPLRAFSRMLARAYTSYSSSSTFPLKHVTKSNFEYALSELKSHVGAADFVAIDLEMTGVTSAPWRESFEFDRFDVRYLKAKDSAEKFAIVQFGVCPFRWDDHRHSFIAHPHNFFIFPRQELAAGGPSNEFLCQTTSMDFLARYQFDFNTCIHEGVSYLSRGQEEEALRRLNLRYENNGLDNLNEVRDVPVASVTDVLFCERMKNRLHEWRDWLLRNGNGGSQFQWASNHSTQQVQTIFYKLRPALCLNGFTSHQLKLIQLVTRKHFKDLSYVRFGGETSCSQQLVVYTDSKNDRDLLMKEVKDNYLKEAEMKIRAAIGFRHVIDLLSSAQKLIVGHNCFLDIAHIYSKFLGPLPLTAEEFVSSINTYFPHIVDTKVLLNSNNVRLPRMKKSNTSLSSAFSLLCPQIAVNSNKNSDLAFRPCVNVEVQVDDTRSSNWSSGVKHEAGYDAFMTGCVFAQACKNIGIDFKSHSSSENLTHNDKLQKHINLLYLSWISGDIIDLSSGNMIAEPSGSNNFRIRRPKVLFENIVLIWRFPPRLNASKLRECISKVFGPNSVTSVYLVDETAIFLQFSKAELVSEFLVLKESLERSNDAISVLHPLSELLQGGNTCAAGYETYKEICSSPISKVLFAEQADAIGIRWKTKLVGSEPEAQSQEPESFSKENAATTAPFLSKKIEVGNKQRVIDDLLSGRSRCDEVIDSFLTAEVKQIGATN</sequence>
<organism evidence="3 4">
    <name type="scientific">Manihot esculenta</name>
    <name type="common">Cassava</name>
    <name type="synonym">Jatropha manihot</name>
    <dbReference type="NCBI Taxonomy" id="3983"/>
    <lineage>
        <taxon>Eukaryota</taxon>
        <taxon>Viridiplantae</taxon>
        <taxon>Streptophyta</taxon>
        <taxon>Embryophyta</taxon>
        <taxon>Tracheophyta</taxon>
        <taxon>Spermatophyta</taxon>
        <taxon>Magnoliopsida</taxon>
        <taxon>eudicotyledons</taxon>
        <taxon>Gunneridae</taxon>
        <taxon>Pentapetalae</taxon>
        <taxon>rosids</taxon>
        <taxon>fabids</taxon>
        <taxon>Malpighiales</taxon>
        <taxon>Euphorbiaceae</taxon>
        <taxon>Crotonoideae</taxon>
        <taxon>Manihoteae</taxon>
        <taxon>Manihot</taxon>
    </lineage>
</organism>
<dbReference type="GO" id="GO:0003723">
    <property type="term" value="F:RNA binding"/>
    <property type="evidence" value="ECO:0000318"/>
    <property type="project" value="GO_Central"/>
</dbReference>
<dbReference type="InterPro" id="IPR051181">
    <property type="entry name" value="CAF1_poly(A)_ribonucleases"/>
</dbReference>
<dbReference type="InterPro" id="IPR012337">
    <property type="entry name" value="RNaseH-like_sf"/>
</dbReference>
<dbReference type="Pfam" id="PF04857">
    <property type="entry name" value="CAF1"/>
    <property type="match status" value="1"/>
</dbReference>
<dbReference type="EMBL" id="CM004389">
    <property type="protein sequence ID" value="OAY55276.1"/>
    <property type="molecule type" value="Genomic_DNA"/>
</dbReference>
<dbReference type="AlphaFoldDB" id="A0A2C9W9Y4"/>
<comment type="caution">
    <text evidence="3">The sequence shown here is derived from an EMBL/GenBank/DDBJ whole genome shotgun (WGS) entry which is preliminary data.</text>
</comment>
<dbReference type="SUPFAM" id="SSF53098">
    <property type="entry name" value="Ribonuclease H-like"/>
    <property type="match status" value="1"/>
</dbReference>
<evidence type="ECO:0000313" key="4">
    <source>
        <dbReference type="Proteomes" id="UP000091857"/>
    </source>
</evidence>
<dbReference type="InterPro" id="IPR006941">
    <property type="entry name" value="RNase_CAF1"/>
</dbReference>
<dbReference type="PANTHER" id="PTHR15092">
    <property type="entry name" value="POLY A -SPECIFIC RIBONUCLEASE/TARGET OF EGR1, MEMBER 1"/>
    <property type="match status" value="1"/>
</dbReference>
<dbReference type="Gramene" id="Manes.03G141900.5.v8.1">
    <property type="protein sequence ID" value="Manes.03G141900.5.v8.1.CDS"/>
    <property type="gene ID" value="Manes.03G141900.v8.1"/>
</dbReference>
<dbReference type="OrthoDB" id="1432093at2759"/>
<name>A0A2C9W9Y4_MANES</name>
<accession>A0A2C9W9Y4</accession>
<dbReference type="Gramene" id="Manes.03G141900.4.v8.1">
    <property type="protein sequence ID" value="Manes.03G141900.4.v8.1.CDS"/>
    <property type="gene ID" value="Manes.03G141900.v8.1"/>
</dbReference>